<dbReference type="InterPro" id="IPR001128">
    <property type="entry name" value="Cyt_P450"/>
</dbReference>
<keyword evidence="5" id="KW-0560">Oxidoreductase</keyword>
<comment type="caution">
    <text evidence="9">The sequence shown here is derived from an EMBL/GenBank/DDBJ whole genome shotgun (WGS) entry which is preliminary data.</text>
</comment>
<comment type="function">
    <text evidence="8">Cytochromes P450 are a group of heme-thiolate monooxygenases. They oxidize a variety of structurally unrelated compounds, including steroids, fatty acids, and xenobiotics.</text>
</comment>
<sequence>MNDISPVKSTSGCPFHGAGAGFTPYYHEDMFEALAEARRNEPVFYDQDTGYWIISRYDDVLSIMHDHERISAVNTSESATPLHQDALDILKNGKFTAEAIQSNCDGPRHARVRNVSAQLLNIRTFAQLESDIRRLVTEALDALHGKERADLLAHFTYELPAQVLFLILGIPKADTHNVKKWAGKRTIMNFSPSTYEQQVDGARHMVDYWRYCVDMVADRMKNPKDDFASNLLKLRNGDDSVITLNELTSVVYGVVFAGHETTTSQLTNAFRALLTERENWEALCADPSLIPNAVEEAFRYCGAVINWRRRAKTEVEIGGVKIPAGGNIMLSFASANRDEKHFENPEKFDIRRKNARKHLTMGNGLHVCLGAPLARLEMKIMLEEFTRRFPGLRLSEGQKIDHAHTYVFRAPRSLPVELQ</sequence>
<protein>
    <submittedName>
        <fullName evidence="9">Cytochrome P450</fullName>
    </submittedName>
</protein>
<dbReference type="Gene3D" id="1.10.630.10">
    <property type="entry name" value="Cytochrome P450"/>
    <property type="match status" value="1"/>
</dbReference>
<keyword evidence="7" id="KW-0503">Monooxygenase</keyword>
<evidence type="ECO:0000256" key="4">
    <source>
        <dbReference type="ARBA" id="ARBA00022723"/>
    </source>
</evidence>
<keyword evidence="4" id="KW-0479">Metal-binding</keyword>
<dbReference type="GO" id="GO:0005506">
    <property type="term" value="F:iron ion binding"/>
    <property type="evidence" value="ECO:0007669"/>
    <property type="project" value="InterPro"/>
</dbReference>
<keyword evidence="6" id="KW-0408">Iron</keyword>
<dbReference type="RefSeq" id="WP_165120967.1">
    <property type="nucleotide sequence ID" value="NZ_JAAKZG010000017.1"/>
</dbReference>
<comment type="similarity">
    <text evidence="2">Belongs to the cytochrome P450 family.</text>
</comment>
<evidence type="ECO:0000256" key="7">
    <source>
        <dbReference type="ARBA" id="ARBA00023033"/>
    </source>
</evidence>
<evidence type="ECO:0000256" key="6">
    <source>
        <dbReference type="ARBA" id="ARBA00023004"/>
    </source>
</evidence>
<dbReference type="GO" id="GO:0020037">
    <property type="term" value="F:heme binding"/>
    <property type="evidence" value="ECO:0007669"/>
    <property type="project" value="InterPro"/>
</dbReference>
<evidence type="ECO:0000313" key="10">
    <source>
        <dbReference type="Proteomes" id="UP000481252"/>
    </source>
</evidence>
<dbReference type="CDD" id="cd11078">
    <property type="entry name" value="CYP130-like"/>
    <property type="match status" value="1"/>
</dbReference>
<dbReference type="AlphaFoldDB" id="A0A7C9VBC8"/>
<dbReference type="SUPFAM" id="SSF48264">
    <property type="entry name" value="Cytochrome P450"/>
    <property type="match status" value="1"/>
</dbReference>
<dbReference type="PANTHER" id="PTHR46696">
    <property type="entry name" value="P450, PUTATIVE (EUROFUNG)-RELATED"/>
    <property type="match status" value="1"/>
</dbReference>
<dbReference type="GO" id="GO:0004497">
    <property type="term" value="F:monooxygenase activity"/>
    <property type="evidence" value="ECO:0007669"/>
    <property type="project" value="UniProtKB-KW"/>
</dbReference>
<keyword evidence="10" id="KW-1185">Reference proteome</keyword>
<proteinExistence type="inferred from homology"/>
<dbReference type="PRINTS" id="PR00359">
    <property type="entry name" value="BP450"/>
</dbReference>
<dbReference type="PANTHER" id="PTHR46696:SF6">
    <property type="entry name" value="P450, PUTATIVE (EUROFUNG)-RELATED"/>
    <property type="match status" value="1"/>
</dbReference>
<evidence type="ECO:0000256" key="1">
    <source>
        <dbReference type="ARBA" id="ARBA00001971"/>
    </source>
</evidence>
<evidence type="ECO:0000313" key="9">
    <source>
        <dbReference type="EMBL" id="NGN44583.1"/>
    </source>
</evidence>
<evidence type="ECO:0000256" key="8">
    <source>
        <dbReference type="ARBA" id="ARBA00043906"/>
    </source>
</evidence>
<dbReference type="EMBL" id="JAAKZG010000017">
    <property type="protein sequence ID" value="NGN44583.1"/>
    <property type="molecule type" value="Genomic_DNA"/>
</dbReference>
<dbReference type="Proteomes" id="UP000481252">
    <property type="component" value="Unassembled WGS sequence"/>
</dbReference>
<evidence type="ECO:0000256" key="5">
    <source>
        <dbReference type="ARBA" id="ARBA00023002"/>
    </source>
</evidence>
<accession>A0A7C9VBC8</accession>
<comment type="cofactor">
    <cofactor evidence="1">
        <name>heme</name>
        <dbReference type="ChEBI" id="CHEBI:30413"/>
    </cofactor>
</comment>
<dbReference type="InterPro" id="IPR002397">
    <property type="entry name" value="Cyt_P450_B"/>
</dbReference>
<name>A0A7C9VBC8_9HYPH</name>
<organism evidence="9 10">
    <name type="scientific">Mesorhizobium zhangyense</name>
    <dbReference type="NCBI Taxonomy" id="1776730"/>
    <lineage>
        <taxon>Bacteria</taxon>
        <taxon>Pseudomonadati</taxon>
        <taxon>Pseudomonadota</taxon>
        <taxon>Alphaproteobacteria</taxon>
        <taxon>Hyphomicrobiales</taxon>
        <taxon>Phyllobacteriaceae</taxon>
        <taxon>Mesorhizobium</taxon>
    </lineage>
</organism>
<gene>
    <name evidence="9" type="ORF">G6N74_26340</name>
</gene>
<reference evidence="9 10" key="1">
    <citation type="submission" date="2020-02" db="EMBL/GenBank/DDBJ databases">
        <title>Genome sequence of the type strain CGMCC 1.15528 of Mesorhizobium zhangyense.</title>
        <authorList>
            <person name="Gao J."/>
            <person name="Sun J."/>
        </authorList>
    </citation>
    <scope>NUCLEOTIDE SEQUENCE [LARGE SCALE GENOMIC DNA]</scope>
    <source>
        <strain evidence="9 10">CGMCC 1.15528</strain>
    </source>
</reference>
<dbReference type="GO" id="GO:0016705">
    <property type="term" value="F:oxidoreductase activity, acting on paired donors, with incorporation or reduction of molecular oxygen"/>
    <property type="evidence" value="ECO:0007669"/>
    <property type="project" value="InterPro"/>
</dbReference>
<dbReference type="FunFam" id="1.10.630.10:FF:000018">
    <property type="entry name" value="Cytochrome P450 monooxygenase"/>
    <property type="match status" value="1"/>
</dbReference>
<evidence type="ECO:0000256" key="2">
    <source>
        <dbReference type="ARBA" id="ARBA00010617"/>
    </source>
</evidence>
<dbReference type="InterPro" id="IPR036396">
    <property type="entry name" value="Cyt_P450_sf"/>
</dbReference>
<evidence type="ECO:0000256" key="3">
    <source>
        <dbReference type="ARBA" id="ARBA00022617"/>
    </source>
</evidence>
<keyword evidence="3" id="KW-0349">Heme</keyword>
<dbReference type="Pfam" id="PF00067">
    <property type="entry name" value="p450"/>
    <property type="match status" value="1"/>
</dbReference>